<proteinExistence type="predicted"/>
<accession>A0A8S3A2U2</accession>
<evidence type="ECO:0000313" key="2">
    <source>
        <dbReference type="EMBL" id="CAF4746209.1"/>
    </source>
</evidence>
<dbReference type="EMBL" id="CAJOBH010117213">
    <property type="protein sequence ID" value="CAF4692478.1"/>
    <property type="molecule type" value="Genomic_DNA"/>
</dbReference>
<dbReference type="EMBL" id="CAJOBH010135695">
    <property type="protein sequence ID" value="CAF4780519.1"/>
    <property type="molecule type" value="Genomic_DNA"/>
</dbReference>
<dbReference type="EMBL" id="CAJOBJ010140755">
    <property type="protein sequence ID" value="CAF4761767.1"/>
    <property type="molecule type" value="Genomic_DNA"/>
</dbReference>
<organism evidence="1 5">
    <name type="scientific">Rotaria magnacalcarata</name>
    <dbReference type="NCBI Taxonomy" id="392030"/>
    <lineage>
        <taxon>Eukaryota</taxon>
        <taxon>Metazoa</taxon>
        <taxon>Spiralia</taxon>
        <taxon>Gnathifera</taxon>
        <taxon>Rotifera</taxon>
        <taxon>Eurotatoria</taxon>
        <taxon>Bdelloidea</taxon>
        <taxon>Philodinida</taxon>
        <taxon>Philodinidae</taxon>
        <taxon>Rotaria</taxon>
    </lineage>
</organism>
<reference evidence="1" key="1">
    <citation type="submission" date="2021-02" db="EMBL/GenBank/DDBJ databases">
        <authorList>
            <person name="Nowell W R."/>
        </authorList>
    </citation>
    <scope>NUCLEOTIDE SEQUENCE</scope>
</reference>
<dbReference type="EMBL" id="CAJOBJ010136963">
    <property type="protein sequence ID" value="CAF4746209.1"/>
    <property type="molecule type" value="Genomic_DNA"/>
</dbReference>
<sequence>MALNRVELYAEYNRTHPGFFDAFILTNSLEDGYEQLRDLVISYLGLEDDRLDAPR</sequence>
<dbReference type="Proteomes" id="UP000681967">
    <property type="component" value="Unassembled WGS sequence"/>
</dbReference>
<name>A0A8S3A2U2_9BILA</name>
<dbReference type="Proteomes" id="UP000681720">
    <property type="component" value="Unassembled WGS sequence"/>
</dbReference>
<protein>
    <submittedName>
        <fullName evidence="1">Uncharacterized protein</fullName>
    </submittedName>
</protein>
<evidence type="ECO:0000313" key="5">
    <source>
        <dbReference type="Proteomes" id="UP000681967"/>
    </source>
</evidence>
<evidence type="ECO:0000313" key="3">
    <source>
        <dbReference type="EMBL" id="CAF4761767.1"/>
    </source>
</evidence>
<gene>
    <name evidence="1" type="ORF">BYL167_LOCUS43771</name>
    <name evidence="4" type="ORF">BYL167_LOCUS47288</name>
    <name evidence="2" type="ORF">GIL414_LOCUS44945</name>
    <name evidence="3" type="ORF">GIL414_LOCUS45574</name>
</gene>
<evidence type="ECO:0000313" key="1">
    <source>
        <dbReference type="EMBL" id="CAF4692478.1"/>
    </source>
</evidence>
<evidence type="ECO:0000313" key="4">
    <source>
        <dbReference type="EMBL" id="CAF4780519.1"/>
    </source>
</evidence>
<dbReference type="AlphaFoldDB" id="A0A8S3A2U2"/>
<comment type="caution">
    <text evidence="1">The sequence shown here is derived from an EMBL/GenBank/DDBJ whole genome shotgun (WGS) entry which is preliminary data.</text>
</comment>
<feature type="non-terminal residue" evidence="1">
    <location>
        <position position="1"/>
    </location>
</feature>